<dbReference type="Proteomes" id="UP001152795">
    <property type="component" value="Unassembled WGS sequence"/>
</dbReference>
<sequence length="273" mass="31024">MEKVSKRKRTYVRGKPLGNDLRSLIIDEVIHSGGNIITREYPGNFSAIAKQFSVHDSTVKNIWSNYCENKTLDPKKKKGGNPSKLHDGDLELIETLTRIRPTISLNELKDDVELYDPKPDGVSISAISRALKQRMPSGLQYSRKKVNKVAIERFTPVNMVYTQMFINYLHSKDPRKLKFFDEAGLKLPHHGTRCYGHAPFFGEAAQAGNVITQRPALEYGDIVVMDNCPTHHYDGEEVLTEFLNEIGIELVYTPTYSPDFNPAEFVFGKIYQD</sequence>
<evidence type="ECO:0000259" key="1">
    <source>
        <dbReference type="Pfam" id="PF13358"/>
    </source>
</evidence>
<dbReference type="SUPFAM" id="SSF46689">
    <property type="entry name" value="Homeodomain-like"/>
    <property type="match status" value="1"/>
</dbReference>
<feature type="domain" description="Tc1-like transposase DDE" evidence="1">
    <location>
        <begin position="220"/>
        <end position="270"/>
    </location>
</feature>
<dbReference type="Pfam" id="PF13358">
    <property type="entry name" value="DDE_3"/>
    <property type="match status" value="1"/>
</dbReference>
<dbReference type="EMBL" id="CACRXK020022897">
    <property type="protein sequence ID" value="CAB4037269.1"/>
    <property type="molecule type" value="Genomic_DNA"/>
</dbReference>
<dbReference type="GO" id="GO:0003676">
    <property type="term" value="F:nucleic acid binding"/>
    <property type="evidence" value="ECO:0007669"/>
    <property type="project" value="InterPro"/>
</dbReference>
<evidence type="ECO:0000313" key="2">
    <source>
        <dbReference type="EMBL" id="CAB4037269.1"/>
    </source>
</evidence>
<dbReference type="InterPro" id="IPR038717">
    <property type="entry name" value="Tc1-like_DDE_dom"/>
</dbReference>
<accession>A0A7D9JVS1</accession>
<dbReference type="OrthoDB" id="2266637at2759"/>
<dbReference type="Gene3D" id="3.30.420.10">
    <property type="entry name" value="Ribonuclease H-like superfamily/Ribonuclease H"/>
    <property type="match status" value="1"/>
</dbReference>
<proteinExistence type="predicted"/>
<organism evidence="2 3">
    <name type="scientific">Paramuricea clavata</name>
    <name type="common">Red gorgonian</name>
    <name type="synonym">Violescent sea-whip</name>
    <dbReference type="NCBI Taxonomy" id="317549"/>
    <lineage>
        <taxon>Eukaryota</taxon>
        <taxon>Metazoa</taxon>
        <taxon>Cnidaria</taxon>
        <taxon>Anthozoa</taxon>
        <taxon>Octocorallia</taxon>
        <taxon>Malacalcyonacea</taxon>
        <taxon>Plexauridae</taxon>
        <taxon>Paramuricea</taxon>
    </lineage>
</organism>
<dbReference type="InterPro" id="IPR009057">
    <property type="entry name" value="Homeodomain-like_sf"/>
</dbReference>
<dbReference type="InterPro" id="IPR036397">
    <property type="entry name" value="RNaseH_sf"/>
</dbReference>
<keyword evidence="3" id="KW-1185">Reference proteome</keyword>
<gene>
    <name evidence="2" type="ORF">PACLA_8A066123</name>
</gene>
<name>A0A7D9JVS1_PARCT</name>
<reference evidence="2" key="1">
    <citation type="submission" date="2020-04" db="EMBL/GenBank/DDBJ databases">
        <authorList>
            <person name="Alioto T."/>
            <person name="Alioto T."/>
            <person name="Gomez Garrido J."/>
        </authorList>
    </citation>
    <scope>NUCLEOTIDE SEQUENCE</scope>
    <source>
        <strain evidence="2">A484AB</strain>
    </source>
</reference>
<evidence type="ECO:0000313" key="3">
    <source>
        <dbReference type="Proteomes" id="UP001152795"/>
    </source>
</evidence>
<dbReference type="AlphaFoldDB" id="A0A7D9JVS1"/>
<comment type="caution">
    <text evidence="2">The sequence shown here is derived from an EMBL/GenBank/DDBJ whole genome shotgun (WGS) entry which is preliminary data.</text>
</comment>
<protein>
    <submittedName>
        <fullName evidence="2">Ankyrin repeat domain-containing 34B</fullName>
    </submittedName>
</protein>